<accession>A0A0F9DLM2</accession>
<dbReference type="AlphaFoldDB" id="A0A0F9DLM2"/>
<organism evidence="2">
    <name type="scientific">marine sediment metagenome</name>
    <dbReference type="NCBI Taxonomy" id="412755"/>
    <lineage>
        <taxon>unclassified sequences</taxon>
        <taxon>metagenomes</taxon>
        <taxon>ecological metagenomes</taxon>
    </lineage>
</organism>
<gene>
    <name evidence="2" type="ORF">LCGC14_2183710</name>
</gene>
<protein>
    <submittedName>
        <fullName evidence="2">Uncharacterized protein</fullName>
    </submittedName>
</protein>
<name>A0A0F9DLM2_9ZZZZ</name>
<evidence type="ECO:0000313" key="2">
    <source>
        <dbReference type="EMBL" id="KKL62584.1"/>
    </source>
</evidence>
<dbReference type="EMBL" id="LAZR01028445">
    <property type="protein sequence ID" value="KKL62584.1"/>
    <property type="molecule type" value="Genomic_DNA"/>
</dbReference>
<sequence>MDYKKLMIITFMGVFGMVSWGLHLYIISNAILQGGALGTISLRFNRYNEMITEFWLILIVFCLYFVFTIYISKKGVD</sequence>
<feature type="transmembrane region" description="Helical" evidence="1">
    <location>
        <begin position="53"/>
        <end position="71"/>
    </location>
</feature>
<feature type="transmembrane region" description="Helical" evidence="1">
    <location>
        <begin position="6"/>
        <end position="32"/>
    </location>
</feature>
<reference evidence="2" key="1">
    <citation type="journal article" date="2015" name="Nature">
        <title>Complex archaea that bridge the gap between prokaryotes and eukaryotes.</title>
        <authorList>
            <person name="Spang A."/>
            <person name="Saw J.H."/>
            <person name="Jorgensen S.L."/>
            <person name="Zaremba-Niedzwiedzka K."/>
            <person name="Martijn J."/>
            <person name="Lind A.E."/>
            <person name="van Eijk R."/>
            <person name="Schleper C."/>
            <person name="Guy L."/>
            <person name="Ettema T.J."/>
        </authorList>
    </citation>
    <scope>NUCLEOTIDE SEQUENCE</scope>
</reference>
<keyword evidence="1" id="KW-1133">Transmembrane helix</keyword>
<evidence type="ECO:0000256" key="1">
    <source>
        <dbReference type="SAM" id="Phobius"/>
    </source>
</evidence>
<keyword evidence="1" id="KW-0472">Membrane</keyword>
<keyword evidence="1" id="KW-0812">Transmembrane</keyword>
<comment type="caution">
    <text evidence="2">The sequence shown here is derived from an EMBL/GenBank/DDBJ whole genome shotgun (WGS) entry which is preliminary data.</text>
</comment>
<proteinExistence type="predicted"/>